<reference evidence="13 14" key="1">
    <citation type="submission" date="2020-02" db="EMBL/GenBank/DDBJ databases">
        <title>Draft genome sequence of Haematococcus lacustris strain NIES-144.</title>
        <authorList>
            <person name="Morimoto D."/>
            <person name="Nakagawa S."/>
            <person name="Yoshida T."/>
            <person name="Sawayama S."/>
        </authorList>
    </citation>
    <scope>NUCLEOTIDE SEQUENCE [LARGE SCALE GENOMIC DNA]</scope>
    <source>
        <strain evidence="13 14">NIES-144</strain>
    </source>
</reference>
<keyword evidence="3 11" id="KW-0808">Transferase</keyword>
<dbReference type="GO" id="GO:0005783">
    <property type="term" value="C:endoplasmic reticulum"/>
    <property type="evidence" value="ECO:0007669"/>
    <property type="project" value="TreeGrafter"/>
</dbReference>
<dbReference type="Proteomes" id="UP000485058">
    <property type="component" value="Unassembled WGS sequence"/>
</dbReference>
<evidence type="ECO:0000256" key="7">
    <source>
        <dbReference type="ARBA" id="ARBA00023139"/>
    </source>
</evidence>
<keyword evidence="4 11" id="KW-0812">Transmembrane</keyword>
<evidence type="ECO:0000256" key="8">
    <source>
        <dbReference type="ARBA" id="ARBA00023288"/>
    </source>
</evidence>
<evidence type="ECO:0000313" key="13">
    <source>
        <dbReference type="EMBL" id="GFH16537.1"/>
    </source>
</evidence>
<evidence type="ECO:0000259" key="12">
    <source>
        <dbReference type="Pfam" id="PF01529"/>
    </source>
</evidence>
<feature type="transmembrane region" description="Helical" evidence="11">
    <location>
        <begin position="226"/>
        <end position="255"/>
    </location>
</feature>
<evidence type="ECO:0000256" key="11">
    <source>
        <dbReference type="RuleBase" id="RU079119"/>
    </source>
</evidence>
<keyword evidence="14" id="KW-1185">Reference proteome</keyword>
<protein>
    <recommendedName>
        <fullName evidence="11">S-acyltransferase</fullName>
        <ecNumber evidence="11">2.3.1.225</ecNumber>
    </recommendedName>
    <alternativeName>
        <fullName evidence="11">Palmitoyltransferase</fullName>
    </alternativeName>
</protein>
<feature type="domain" description="Palmitoyltransferase DHHC" evidence="12">
    <location>
        <begin position="130"/>
        <end position="266"/>
    </location>
</feature>
<dbReference type="AlphaFoldDB" id="A0A699Z1X0"/>
<dbReference type="GO" id="GO:0006612">
    <property type="term" value="P:protein targeting to membrane"/>
    <property type="evidence" value="ECO:0007669"/>
    <property type="project" value="TreeGrafter"/>
</dbReference>
<dbReference type="GO" id="GO:0019706">
    <property type="term" value="F:protein-cysteine S-palmitoyltransferase activity"/>
    <property type="evidence" value="ECO:0007669"/>
    <property type="project" value="UniProtKB-EC"/>
</dbReference>
<evidence type="ECO:0000313" key="14">
    <source>
        <dbReference type="Proteomes" id="UP000485058"/>
    </source>
</evidence>
<feature type="transmembrane region" description="Helical" evidence="11">
    <location>
        <begin position="175"/>
        <end position="199"/>
    </location>
</feature>
<proteinExistence type="inferred from homology"/>
<keyword evidence="8" id="KW-0449">Lipoprotein</keyword>
<keyword evidence="5 11" id="KW-1133">Transmembrane helix</keyword>
<accession>A0A699Z1X0</accession>
<dbReference type="PANTHER" id="PTHR22883:SF43">
    <property type="entry name" value="PALMITOYLTRANSFERASE APP"/>
    <property type="match status" value="1"/>
</dbReference>
<keyword evidence="9 11" id="KW-0012">Acyltransferase</keyword>
<feature type="transmembrane region" description="Helical" evidence="11">
    <location>
        <begin position="45"/>
        <end position="66"/>
    </location>
</feature>
<comment type="similarity">
    <text evidence="2 11">Belongs to the DHHC palmitoyltransferase family.</text>
</comment>
<keyword evidence="6 11" id="KW-0472">Membrane</keyword>
<dbReference type="InterPro" id="IPR039859">
    <property type="entry name" value="PFA4/ZDH16/20/ERF2-like"/>
</dbReference>
<dbReference type="PANTHER" id="PTHR22883">
    <property type="entry name" value="ZINC FINGER DHHC DOMAIN CONTAINING PROTEIN"/>
    <property type="match status" value="1"/>
</dbReference>
<evidence type="ECO:0000256" key="5">
    <source>
        <dbReference type="ARBA" id="ARBA00022989"/>
    </source>
</evidence>
<organism evidence="13 14">
    <name type="scientific">Haematococcus lacustris</name>
    <name type="common">Green alga</name>
    <name type="synonym">Haematococcus pluvialis</name>
    <dbReference type="NCBI Taxonomy" id="44745"/>
    <lineage>
        <taxon>Eukaryota</taxon>
        <taxon>Viridiplantae</taxon>
        <taxon>Chlorophyta</taxon>
        <taxon>core chlorophytes</taxon>
        <taxon>Chlorophyceae</taxon>
        <taxon>CS clade</taxon>
        <taxon>Chlamydomonadales</taxon>
        <taxon>Haematococcaceae</taxon>
        <taxon>Haematococcus</taxon>
    </lineage>
</organism>
<feature type="transmembrane region" description="Helical" evidence="11">
    <location>
        <begin position="72"/>
        <end position="93"/>
    </location>
</feature>
<evidence type="ECO:0000256" key="1">
    <source>
        <dbReference type="ARBA" id="ARBA00004127"/>
    </source>
</evidence>
<comment type="subcellular location">
    <subcellularLocation>
        <location evidence="1">Endomembrane system</location>
        <topology evidence="1">Multi-pass membrane protein</topology>
    </subcellularLocation>
</comment>
<comment type="domain">
    <text evidence="11">The DHHC domain is required for palmitoyltransferase activity.</text>
</comment>
<evidence type="ECO:0000256" key="9">
    <source>
        <dbReference type="ARBA" id="ARBA00023315"/>
    </source>
</evidence>
<gene>
    <name evidence="13" type="ORF">HaLaN_12971</name>
</gene>
<comment type="catalytic activity">
    <reaction evidence="10 11">
        <text>L-cysteinyl-[protein] + hexadecanoyl-CoA = S-hexadecanoyl-L-cysteinyl-[protein] + CoA</text>
        <dbReference type="Rhea" id="RHEA:36683"/>
        <dbReference type="Rhea" id="RHEA-COMP:10131"/>
        <dbReference type="Rhea" id="RHEA-COMP:11032"/>
        <dbReference type="ChEBI" id="CHEBI:29950"/>
        <dbReference type="ChEBI" id="CHEBI:57287"/>
        <dbReference type="ChEBI" id="CHEBI:57379"/>
        <dbReference type="ChEBI" id="CHEBI:74151"/>
        <dbReference type="EC" id="2.3.1.225"/>
    </reaction>
</comment>
<dbReference type="EMBL" id="BLLF01001012">
    <property type="protein sequence ID" value="GFH16537.1"/>
    <property type="molecule type" value="Genomic_DNA"/>
</dbReference>
<evidence type="ECO:0000256" key="2">
    <source>
        <dbReference type="ARBA" id="ARBA00008574"/>
    </source>
</evidence>
<dbReference type="Pfam" id="PF01529">
    <property type="entry name" value="DHHC"/>
    <property type="match status" value="1"/>
</dbReference>
<dbReference type="InterPro" id="IPR001594">
    <property type="entry name" value="Palmitoyltrfase_DHHC"/>
</dbReference>
<dbReference type="PROSITE" id="PS50216">
    <property type="entry name" value="DHHC"/>
    <property type="match status" value="1"/>
</dbReference>
<name>A0A699Z1X0_HAELA</name>
<feature type="non-terminal residue" evidence="13">
    <location>
        <position position="1"/>
    </location>
</feature>
<keyword evidence="7" id="KW-0564">Palmitate</keyword>
<comment type="caution">
    <text evidence="13">The sequence shown here is derived from an EMBL/GenBank/DDBJ whole genome shotgun (WGS) entry which is preliminary data.</text>
</comment>
<dbReference type="EC" id="2.3.1.225" evidence="11"/>
<sequence length="319" mass="36545">MATVTGHLGAEPEKKRVRVYERWQGNETFFLWGHLVAGPNWRASLGTASLLLAPTGVFLAFVAPYLTRQLHVVIMVFSCILPVLSFVFLFMTACRDPGIIPRQEPDEEYLQGRKPRTKELTVNDHKVIIRYNDTCHFYQPPRAHHCSVNDNCIERFDHHCPWVGTTIGKRNYRTFLLFIYVTTVFCCYVCGCCVAHLFVRHNQLVEEDQAAGGTGDGLWGRTVRDVIPALVVLAYAFLFFWFVGGLSAFHCYLVATNQTTYENFRQEGAAGQETLRTRRQGMYNNDDRPNPYSRGLWRNCADIWCTAVPPSKVELQHRE</sequence>
<evidence type="ECO:0000256" key="10">
    <source>
        <dbReference type="ARBA" id="ARBA00048048"/>
    </source>
</evidence>
<evidence type="ECO:0000256" key="4">
    <source>
        <dbReference type="ARBA" id="ARBA00022692"/>
    </source>
</evidence>
<evidence type="ECO:0000256" key="3">
    <source>
        <dbReference type="ARBA" id="ARBA00022679"/>
    </source>
</evidence>
<evidence type="ECO:0000256" key="6">
    <source>
        <dbReference type="ARBA" id="ARBA00023136"/>
    </source>
</evidence>
<dbReference type="GO" id="GO:0005794">
    <property type="term" value="C:Golgi apparatus"/>
    <property type="evidence" value="ECO:0007669"/>
    <property type="project" value="TreeGrafter"/>
</dbReference>